<dbReference type="EMBL" id="AJWY01010134">
    <property type="protein sequence ID" value="EKC56380.1"/>
    <property type="molecule type" value="Genomic_DNA"/>
</dbReference>
<feature type="non-terminal residue" evidence="2">
    <location>
        <position position="236"/>
    </location>
</feature>
<dbReference type="Gene3D" id="3.90.400.10">
    <property type="entry name" value="Oligo-1,6-glucosidase, Domain 2"/>
    <property type="match status" value="1"/>
</dbReference>
<protein>
    <submittedName>
        <fullName evidence="2">Glycosidase</fullName>
    </submittedName>
</protein>
<dbReference type="InterPro" id="IPR006047">
    <property type="entry name" value="GH13_cat_dom"/>
</dbReference>
<dbReference type="Gene3D" id="3.20.20.80">
    <property type="entry name" value="Glycosidases"/>
    <property type="match status" value="1"/>
</dbReference>
<evidence type="ECO:0000313" key="2">
    <source>
        <dbReference type="EMBL" id="EKC56380.1"/>
    </source>
</evidence>
<evidence type="ECO:0000259" key="1">
    <source>
        <dbReference type="SMART" id="SM00642"/>
    </source>
</evidence>
<proteinExistence type="predicted"/>
<dbReference type="PANTHER" id="PTHR10357">
    <property type="entry name" value="ALPHA-AMYLASE FAMILY MEMBER"/>
    <property type="match status" value="1"/>
</dbReference>
<dbReference type="PANTHER" id="PTHR10357:SF179">
    <property type="entry name" value="NEUTRAL AND BASIC AMINO ACID TRANSPORT PROTEIN RBAT"/>
    <property type="match status" value="1"/>
</dbReference>
<name>K1SR98_9ZZZZ</name>
<dbReference type="GO" id="GO:0009313">
    <property type="term" value="P:oligosaccharide catabolic process"/>
    <property type="evidence" value="ECO:0007669"/>
    <property type="project" value="TreeGrafter"/>
</dbReference>
<dbReference type="Pfam" id="PF00128">
    <property type="entry name" value="Alpha-amylase"/>
    <property type="match status" value="1"/>
</dbReference>
<dbReference type="InterPro" id="IPR045857">
    <property type="entry name" value="O16G_dom_2"/>
</dbReference>
<keyword evidence="2" id="KW-0378">Hydrolase</keyword>
<gene>
    <name evidence="2" type="ORF">LEA_14866</name>
</gene>
<comment type="caution">
    <text evidence="2">The sequence shown here is derived from an EMBL/GenBank/DDBJ whole genome shotgun (WGS) entry which is preliminary data.</text>
</comment>
<keyword evidence="2" id="KW-0326">Glycosidase</keyword>
<dbReference type="SUPFAM" id="SSF51445">
    <property type="entry name" value="(Trans)glycosidases"/>
    <property type="match status" value="1"/>
</dbReference>
<dbReference type="GO" id="GO:0004556">
    <property type="term" value="F:alpha-amylase activity"/>
    <property type="evidence" value="ECO:0007669"/>
    <property type="project" value="TreeGrafter"/>
</dbReference>
<accession>K1SR98</accession>
<dbReference type="InterPro" id="IPR017853">
    <property type="entry name" value="GH"/>
</dbReference>
<reference evidence="2" key="1">
    <citation type="journal article" date="2013" name="Environ. Microbiol.">
        <title>Microbiota from the distal guts of lean and obese adolescents exhibit partial functional redundancy besides clear differences in community structure.</title>
        <authorList>
            <person name="Ferrer M."/>
            <person name="Ruiz A."/>
            <person name="Lanza F."/>
            <person name="Haange S.B."/>
            <person name="Oberbach A."/>
            <person name="Till H."/>
            <person name="Bargiela R."/>
            <person name="Campoy C."/>
            <person name="Segura M.T."/>
            <person name="Richter M."/>
            <person name="von Bergen M."/>
            <person name="Seifert J."/>
            <person name="Suarez A."/>
        </authorList>
    </citation>
    <scope>NUCLEOTIDE SEQUENCE</scope>
</reference>
<organism evidence="2">
    <name type="scientific">human gut metagenome</name>
    <dbReference type="NCBI Taxonomy" id="408170"/>
    <lineage>
        <taxon>unclassified sequences</taxon>
        <taxon>metagenomes</taxon>
        <taxon>organismal metagenomes</taxon>
    </lineage>
</organism>
<sequence length="236" mass="26652">MLIDLVMNHSSNEHEWFKHASKSLRSDPCGAAKDKPCLNDNICPVHDKYIDYYYFTDEKPVGTNSWYRIGSNRWYQAVFSEQMPELNLDNSAVRSEFEKIADFWLEKGAGGFRLDAVKEYFSGNPEKNIEVLNQFMKHCKTVDPKCYVVGEVWESFTNYTKYYSSGIDSVFGFTMAQESGKIAKTINGKGADNSVKSFAQAMVTVEQKLASYSDTAIDAPFIGNHDTNRGAGILGY</sequence>
<dbReference type="AlphaFoldDB" id="K1SR98"/>
<feature type="domain" description="Glycosyl hydrolase family 13 catalytic" evidence="1">
    <location>
        <begin position="2"/>
        <end position="236"/>
    </location>
</feature>
<dbReference type="SMART" id="SM00642">
    <property type="entry name" value="Aamy"/>
    <property type="match status" value="1"/>
</dbReference>